<gene>
    <name evidence="3" type="ORF">BECKUNK1418G_GA0071005_101529</name>
    <name evidence="4" type="ORF">BECKUNK1418H_GA0071006_10169</name>
</gene>
<dbReference type="PANTHER" id="PTHR37477">
    <property type="entry name" value="COBALT-PRECORRIN-5A HYDROLASE"/>
    <property type="match status" value="1"/>
</dbReference>
<feature type="domain" description="Cobalamin biosynthesis central region" evidence="2">
    <location>
        <begin position="119"/>
        <end position="215"/>
    </location>
</feature>
<evidence type="ECO:0000313" key="4">
    <source>
        <dbReference type="EMBL" id="VFK69574.1"/>
    </source>
</evidence>
<organism evidence="4">
    <name type="scientific">Candidatus Kentrum sp. UNK</name>
    <dbReference type="NCBI Taxonomy" id="2126344"/>
    <lineage>
        <taxon>Bacteria</taxon>
        <taxon>Pseudomonadati</taxon>
        <taxon>Pseudomonadota</taxon>
        <taxon>Gammaproteobacteria</taxon>
        <taxon>Candidatus Kentrum</taxon>
    </lineage>
</organism>
<proteinExistence type="predicted"/>
<dbReference type="SUPFAM" id="SSF159672">
    <property type="entry name" value="CbiG N-terminal domain-like"/>
    <property type="match status" value="1"/>
</dbReference>
<reference evidence="4" key="1">
    <citation type="submission" date="2019-02" db="EMBL/GenBank/DDBJ databases">
        <authorList>
            <person name="Gruber-Vodicka R. H."/>
            <person name="Seah K. B. B."/>
        </authorList>
    </citation>
    <scope>NUCLEOTIDE SEQUENCE</scope>
    <source>
        <strain evidence="4">BECK_BY19</strain>
        <strain evidence="3">BECK_BY8</strain>
    </source>
</reference>
<dbReference type="EMBL" id="CAADGD010000016">
    <property type="protein sequence ID" value="VFK69574.1"/>
    <property type="molecule type" value="Genomic_DNA"/>
</dbReference>
<dbReference type="EMBL" id="CAADFZ010000015">
    <property type="protein sequence ID" value="VFK61061.1"/>
    <property type="molecule type" value="Genomic_DNA"/>
</dbReference>
<protein>
    <submittedName>
        <fullName evidence="4">Cobalt-precorrin 5A hydrolase</fullName>
    </submittedName>
</protein>
<evidence type="ECO:0000313" key="3">
    <source>
        <dbReference type="EMBL" id="VFK61061.1"/>
    </source>
</evidence>
<feature type="domain" description="Cobalamin synthesis G N-terminal" evidence="1">
    <location>
        <begin position="34"/>
        <end position="113"/>
    </location>
</feature>
<dbReference type="Gene3D" id="3.40.50.11220">
    <property type="match status" value="1"/>
</dbReference>
<dbReference type="GO" id="GO:0016787">
    <property type="term" value="F:hydrolase activity"/>
    <property type="evidence" value="ECO:0007669"/>
    <property type="project" value="UniProtKB-KW"/>
</dbReference>
<evidence type="ECO:0000259" key="2">
    <source>
        <dbReference type="Pfam" id="PF11761"/>
    </source>
</evidence>
<sequence length="215" mass="23896">MPDAHVLVAERFRAIMDGLGNEIESYHGPLRARVGTLFARYDRIAFFLSLGAVARLIAPHLISKYRDPAVVVIDDAGRFVIPVISGHVGGANAWARELAKMLDATAVITTASDVNNTLSVDILGRELGWRVEASKGNITRASAHVVNGEPVAFVQEAGSREWWPREMPLPSNIHQFERMEEVDLERFEAVLWVTDREIDAALTRGISERLVVYRP</sequence>
<dbReference type="PANTHER" id="PTHR37477:SF1">
    <property type="entry name" value="COBALT-PRECORRIN-5A HYDROLASE"/>
    <property type="match status" value="1"/>
</dbReference>
<accession>A0A451AU49</accession>
<dbReference type="AlphaFoldDB" id="A0A451AU49"/>
<keyword evidence="4" id="KW-0378">Hydrolase</keyword>
<name>A0A451AU49_9GAMM</name>
<dbReference type="Pfam" id="PF11760">
    <property type="entry name" value="CbiG_N"/>
    <property type="match status" value="1"/>
</dbReference>
<dbReference type="Pfam" id="PF11761">
    <property type="entry name" value="CbiG_mid"/>
    <property type="match status" value="1"/>
</dbReference>
<dbReference type="InterPro" id="IPR038029">
    <property type="entry name" value="GbiG_N_sf"/>
</dbReference>
<dbReference type="InterPro" id="IPR021744">
    <property type="entry name" value="CbiG_N"/>
</dbReference>
<dbReference type="InterPro" id="IPR021745">
    <property type="entry name" value="CbiG_mid"/>
</dbReference>
<evidence type="ECO:0000259" key="1">
    <source>
        <dbReference type="Pfam" id="PF11760"/>
    </source>
</evidence>
<dbReference type="InterPro" id="IPR052553">
    <property type="entry name" value="CbiG_hydrolase"/>
</dbReference>